<dbReference type="EMBL" id="ASRX01000072">
    <property type="protein sequence ID" value="EYF01786.1"/>
    <property type="molecule type" value="Genomic_DNA"/>
</dbReference>
<dbReference type="Proteomes" id="UP000019678">
    <property type="component" value="Unassembled WGS sequence"/>
</dbReference>
<protein>
    <submittedName>
        <fullName evidence="1">Uncharacterized protein</fullName>
    </submittedName>
</protein>
<dbReference type="RefSeq" id="WP_044248828.1">
    <property type="nucleotide sequence ID" value="NZ_ASRX01000072.1"/>
</dbReference>
<reference evidence="1 2" key="1">
    <citation type="submission" date="2013-05" db="EMBL/GenBank/DDBJ databases">
        <title>Genome assembly of Chondromyces apiculatus DSM 436.</title>
        <authorList>
            <person name="Sharma G."/>
            <person name="Khatri I."/>
            <person name="Kaur C."/>
            <person name="Mayilraj S."/>
            <person name="Subramanian S."/>
        </authorList>
    </citation>
    <scope>NUCLEOTIDE SEQUENCE [LARGE SCALE GENOMIC DNA]</scope>
    <source>
        <strain evidence="1 2">DSM 436</strain>
    </source>
</reference>
<evidence type="ECO:0000313" key="1">
    <source>
        <dbReference type="EMBL" id="EYF01786.1"/>
    </source>
</evidence>
<evidence type="ECO:0000313" key="2">
    <source>
        <dbReference type="Proteomes" id="UP000019678"/>
    </source>
</evidence>
<sequence length="146" mass="16432">MKTMVSAMVGNVFVLLHSEGPPSDEEWSKYINQLKTMKDLSKVRSIAFTDGGAPNSRQRKDVNDILKGRPGLAAVVSYNSLVRGVVTALNWFNPAVKTFSPDKLAEAYEYMKLTRDEIFNVNKAIEELHVELGFRLKCSPPKPQFR</sequence>
<dbReference type="OrthoDB" id="5523087at2"/>
<keyword evidence="2" id="KW-1185">Reference proteome</keyword>
<proteinExistence type="predicted"/>
<name>A0A017SZP3_9BACT</name>
<organism evidence="1 2">
    <name type="scientific">Chondromyces apiculatus DSM 436</name>
    <dbReference type="NCBI Taxonomy" id="1192034"/>
    <lineage>
        <taxon>Bacteria</taxon>
        <taxon>Pseudomonadati</taxon>
        <taxon>Myxococcota</taxon>
        <taxon>Polyangia</taxon>
        <taxon>Polyangiales</taxon>
        <taxon>Polyangiaceae</taxon>
        <taxon>Chondromyces</taxon>
    </lineage>
</organism>
<dbReference type="AlphaFoldDB" id="A0A017SZP3"/>
<accession>A0A017SZP3</accession>
<comment type="caution">
    <text evidence="1">The sequence shown here is derived from an EMBL/GenBank/DDBJ whole genome shotgun (WGS) entry which is preliminary data.</text>
</comment>
<gene>
    <name evidence="1" type="ORF">CAP_7852</name>
</gene>